<evidence type="ECO:0000313" key="2">
    <source>
        <dbReference type="EMBL" id="SAM08657.1"/>
    </source>
</evidence>
<feature type="transmembrane region" description="Helical" evidence="1">
    <location>
        <begin position="196"/>
        <end position="218"/>
    </location>
</feature>
<feature type="transmembrane region" description="Helical" evidence="1">
    <location>
        <begin position="16"/>
        <end position="42"/>
    </location>
</feature>
<gene>
    <name evidence="2" type="primary">ABSGL_14320.1 scaffold 14385</name>
</gene>
<name>A0A168SMN8_ABSGL</name>
<accession>A0A168SMN8</accession>
<evidence type="ECO:0000313" key="3">
    <source>
        <dbReference type="Proteomes" id="UP000078561"/>
    </source>
</evidence>
<dbReference type="GO" id="GO:0005794">
    <property type="term" value="C:Golgi apparatus"/>
    <property type="evidence" value="ECO:0007669"/>
    <property type="project" value="TreeGrafter"/>
</dbReference>
<reference evidence="2" key="1">
    <citation type="submission" date="2016-04" db="EMBL/GenBank/DDBJ databases">
        <authorList>
            <person name="Evans L.H."/>
            <person name="Alamgir A."/>
            <person name="Owens N."/>
            <person name="Weber N.D."/>
            <person name="Virtaneva K."/>
            <person name="Barbian K."/>
            <person name="Babar A."/>
            <person name="Rosenke K."/>
        </authorList>
    </citation>
    <scope>NUCLEOTIDE SEQUENCE [LARGE SCALE GENOMIC DNA]</scope>
    <source>
        <strain evidence="2">CBS 101.48</strain>
    </source>
</reference>
<dbReference type="PANTHER" id="PTHR34391:SF1">
    <property type="entry name" value="UPF0658 GOLGI APPARATUS MEMBRANE PROTEIN C1952.10C-RELATED"/>
    <property type="match status" value="1"/>
</dbReference>
<feature type="transmembrane region" description="Helical" evidence="1">
    <location>
        <begin position="263"/>
        <end position="281"/>
    </location>
</feature>
<protein>
    <recommendedName>
        <fullName evidence="4">TRP C-terminal domain-containing protein</fullName>
    </recommendedName>
</protein>
<feature type="transmembrane region" description="Helical" evidence="1">
    <location>
        <begin position="302"/>
        <end position="323"/>
    </location>
</feature>
<keyword evidence="3" id="KW-1185">Reference proteome</keyword>
<dbReference type="OMA" id="MATINKF"/>
<dbReference type="STRING" id="4829.A0A168SMN8"/>
<feature type="transmembrane region" description="Helical" evidence="1">
    <location>
        <begin position="239"/>
        <end position="257"/>
    </location>
</feature>
<dbReference type="OrthoDB" id="2448307at2759"/>
<evidence type="ECO:0008006" key="4">
    <source>
        <dbReference type="Google" id="ProtNLM"/>
    </source>
</evidence>
<dbReference type="EMBL" id="LT554895">
    <property type="protein sequence ID" value="SAM08657.1"/>
    <property type="molecule type" value="Genomic_DNA"/>
</dbReference>
<sequence>MATINKFASVFKNRDFAITLSLVSVECVLICMLEGFVVMNHLKLVGNCLMTPIGNGVSESDLVYHSLFIVSQVFQVILCVDALMARNTGMPRPIDCSADFWFTRGWYGGIQLQQHMILEAVGCGDGAWQPVEPAWPATVLGKEAALVYYRSKMRPLEYAIIGLIPAFFVALSYFAWRLRKQFAWDNYRNFSADLKIKNALITTSLVMTMLKLDFYFVFSFAAQLIPSQKLQYDETITETILVFVLGAVGLSLALFSVKRENKYMMLIVMLGGTASLAYFSFRLSKIWIIRPSGADPYEFTRSFLTFTTVVTMALIVVTLGILAKNLWNVWHGVLVFTNSAQHVKAPGYKPHSMPIDHGSEELELELDGTYHYDRKSDAIDNSYPMDASYEQLQKSSSTATPSNKMYDL</sequence>
<dbReference type="AlphaFoldDB" id="A0A168SMN8"/>
<dbReference type="Proteomes" id="UP000078561">
    <property type="component" value="Unassembled WGS sequence"/>
</dbReference>
<feature type="transmembrane region" description="Helical" evidence="1">
    <location>
        <begin position="158"/>
        <end position="176"/>
    </location>
</feature>
<dbReference type="InParanoid" id="A0A168SMN8"/>
<dbReference type="PANTHER" id="PTHR34391">
    <property type="entry name" value="UPF0658 GOLGI APPARATUS MEMBRANE PROTEIN C1952.10C-RELATED"/>
    <property type="match status" value="1"/>
</dbReference>
<proteinExistence type="predicted"/>
<keyword evidence="1" id="KW-0812">Transmembrane</keyword>
<keyword evidence="1" id="KW-1133">Transmembrane helix</keyword>
<dbReference type="InterPro" id="IPR040410">
    <property type="entry name" value="UPF0658_Golgi"/>
</dbReference>
<evidence type="ECO:0000256" key="1">
    <source>
        <dbReference type="SAM" id="Phobius"/>
    </source>
</evidence>
<keyword evidence="1" id="KW-0472">Membrane</keyword>
<organism evidence="2">
    <name type="scientific">Absidia glauca</name>
    <name type="common">Pin mould</name>
    <dbReference type="NCBI Taxonomy" id="4829"/>
    <lineage>
        <taxon>Eukaryota</taxon>
        <taxon>Fungi</taxon>
        <taxon>Fungi incertae sedis</taxon>
        <taxon>Mucoromycota</taxon>
        <taxon>Mucoromycotina</taxon>
        <taxon>Mucoromycetes</taxon>
        <taxon>Mucorales</taxon>
        <taxon>Cunninghamellaceae</taxon>
        <taxon>Absidia</taxon>
    </lineage>
</organism>